<dbReference type="InterPro" id="IPR002645">
    <property type="entry name" value="STAS_dom"/>
</dbReference>
<dbReference type="OrthoDB" id="6400701at2"/>
<dbReference type="STRING" id="1515746.HR45_00230"/>
<dbReference type="EMBL" id="JPEO01000001">
    <property type="protein sequence ID" value="KFZ38870.1"/>
    <property type="molecule type" value="Genomic_DNA"/>
</dbReference>
<comment type="caution">
    <text evidence="2">The sequence shown here is derived from an EMBL/GenBank/DDBJ whole genome shotgun (WGS) entry which is preliminary data.</text>
</comment>
<dbReference type="RefSeq" id="WP_037438554.1">
    <property type="nucleotide sequence ID" value="NZ_JPEO01000001.1"/>
</dbReference>
<dbReference type="PROSITE" id="PS50801">
    <property type="entry name" value="STAS"/>
    <property type="match status" value="1"/>
</dbReference>
<dbReference type="PANTHER" id="PTHR35849:SF1">
    <property type="entry name" value="INTERMEMBRANE PHOSPHOLIPID TRANSPORT SYSTEM BINDING PROTEIN MLAB"/>
    <property type="match status" value="1"/>
</dbReference>
<feature type="domain" description="STAS" evidence="1">
    <location>
        <begin position="38"/>
        <end position="90"/>
    </location>
</feature>
<dbReference type="InterPro" id="IPR058548">
    <property type="entry name" value="MlaB-like_STAS"/>
</dbReference>
<proteinExistence type="predicted"/>
<dbReference type="SUPFAM" id="SSF52091">
    <property type="entry name" value="SpoIIaa-like"/>
    <property type="match status" value="1"/>
</dbReference>
<dbReference type="InterPro" id="IPR052746">
    <property type="entry name" value="MlaB_ABC_Transporter"/>
</dbReference>
<keyword evidence="3" id="KW-1185">Reference proteome</keyword>
<dbReference type="Proteomes" id="UP000029264">
    <property type="component" value="Unassembled WGS sequence"/>
</dbReference>
<sequence length="90" mass="10138">MQFEPQGNTCRLMGRLSQQDVKDLWPQRQSLVADNIQVLDLSALEYVDSAGMAFLMELLSQAKGTLVLKAPSEQVKKLVSLYDLEAFFTE</sequence>
<dbReference type="InterPro" id="IPR036513">
    <property type="entry name" value="STAS_dom_sf"/>
</dbReference>
<evidence type="ECO:0000259" key="1">
    <source>
        <dbReference type="PROSITE" id="PS50801"/>
    </source>
</evidence>
<gene>
    <name evidence="2" type="ORF">HR45_00230</name>
</gene>
<dbReference type="PANTHER" id="PTHR35849">
    <property type="entry name" value="BLR2341 PROTEIN"/>
    <property type="match status" value="1"/>
</dbReference>
<organism evidence="2 3">
    <name type="scientific">Shewanella mangrovi</name>
    <dbReference type="NCBI Taxonomy" id="1515746"/>
    <lineage>
        <taxon>Bacteria</taxon>
        <taxon>Pseudomonadati</taxon>
        <taxon>Pseudomonadota</taxon>
        <taxon>Gammaproteobacteria</taxon>
        <taxon>Alteromonadales</taxon>
        <taxon>Shewanellaceae</taxon>
        <taxon>Shewanella</taxon>
    </lineage>
</organism>
<name>A0A094JG31_9GAMM</name>
<evidence type="ECO:0000313" key="3">
    <source>
        <dbReference type="Proteomes" id="UP000029264"/>
    </source>
</evidence>
<protein>
    <submittedName>
        <fullName evidence="2">Phospholipid ABC transporter</fullName>
    </submittedName>
</protein>
<dbReference type="eggNOG" id="COG3113">
    <property type="taxonomic scope" value="Bacteria"/>
</dbReference>
<reference evidence="2 3" key="1">
    <citation type="submission" date="2014-06" db="EMBL/GenBank/DDBJ databases">
        <title>Shewanella sp. YQH10.</title>
        <authorList>
            <person name="Liu Y."/>
            <person name="Zeng R."/>
        </authorList>
    </citation>
    <scope>NUCLEOTIDE SEQUENCE [LARGE SCALE GENOMIC DNA]</scope>
    <source>
        <strain evidence="2 3">YQH10</strain>
    </source>
</reference>
<dbReference type="Gene3D" id="3.30.750.24">
    <property type="entry name" value="STAS domain"/>
    <property type="match status" value="1"/>
</dbReference>
<evidence type="ECO:0000313" key="2">
    <source>
        <dbReference type="EMBL" id="KFZ38870.1"/>
    </source>
</evidence>
<accession>A0A094JG31</accession>
<dbReference type="CDD" id="cd07043">
    <property type="entry name" value="STAS_anti-anti-sigma_factors"/>
    <property type="match status" value="1"/>
</dbReference>
<dbReference type="Pfam" id="PF13466">
    <property type="entry name" value="STAS_2"/>
    <property type="match status" value="1"/>
</dbReference>
<dbReference type="AlphaFoldDB" id="A0A094JG31"/>